<dbReference type="GeneID" id="90039729"/>
<dbReference type="Proteomes" id="UP001498771">
    <property type="component" value="Unassembled WGS sequence"/>
</dbReference>
<dbReference type="InterPro" id="IPR024242">
    <property type="entry name" value="NCE101"/>
</dbReference>
<keyword evidence="1" id="KW-1133">Transmembrane helix</keyword>
<dbReference type="RefSeq" id="XP_064767028.1">
    <property type="nucleotide sequence ID" value="XM_064914217.1"/>
</dbReference>
<organism evidence="2 3">
    <name type="scientific">Myxozyma melibiosi</name>
    <dbReference type="NCBI Taxonomy" id="54550"/>
    <lineage>
        <taxon>Eukaryota</taxon>
        <taxon>Fungi</taxon>
        <taxon>Dikarya</taxon>
        <taxon>Ascomycota</taxon>
        <taxon>Saccharomycotina</taxon>
        <taxon>Lipomycetes</taxon>
        <taxon>Lipomycetales</taxon>
        <taxon>Lipomycetaceae</taxon>
        <taxon>Myxozyma</taxon>
    </lineage>
</organism>
<evidence type="ECO:0000313" key="2">
    <source>
        <dbReference type="EMBL" id="KAK7203995.1"/>
    </source>
</evidence>
<dbReference type="EMBL" id="JBBJBU010000009">
    <property type="protein sequence ID" value="KAK7203995.1"/>
    <property type="molecule type" value="Genomic_DNA"/>
</dbReference>
<sequence length="84" mass="9594">MSALKYPYLISKVADPIFGIFVGAAAFYLYERRDDREQEHTLYYLAQKRFAKVKKDDNAVDAGLTATQRERRIAEAAAFENSAK</sequence>
<dbReference type="Pfam" id="PF11654">
    <property type="entry name" value="NCE101"/>
    <property type="match status" value="1"/>
</dbReference>
<reference evidence="2 3" key="1">
    <citation type="submission" date="2024-03" db="EMBL/GenBank/DDBJ databases">
        <title>Genome-scale model development and genomic sequencing of the oleaginous clade Lipomyces.</title>
        <authorList>
            <consortium name="Lawrence Berkeley National Laboratory"/>
            <person name="Czajka J.J."/>
            <person name="Han Y."/>
            <person name="Kim J."/>
            <person name="Mondo S.J."/>
            <person name="Hofstad B.A."/>
            <person name="Robles A."/>
            <person name="Haridas S."/>
            <person name="Riley R."/>
            <person name="LaButti K."/>
            <person name="Pangilinan J."/>
            <person name="Andreopoulos W."/>
            <person name="Lipzen A."/>
            <person name="Yan J."/>
            <person name="Wang M."/>
            <person name="Ng V."/>
            <person name="Grigoriev I.V."/>
            <person name="Spatafora J.W."/>
            <person name="Magnuson J.K."/>
            <person name="Baker S.E."/>
            <person name="Pomraning K.R."/>
        </authorList>
    </citation>
    <scope>NUCLEOTIDE SEQUENCE [LARGE SCALE GENOMIC DNA]</scope>
    <source>
        <strain evidence="2 3">Phaff 52-87</strain>
    </source>
</reference>
<feature type="transmembrane region" description="Helical" evidence="1">
    <location>
        <begin position="6"/>
        <end position="30"/>
    </location>
</feature>
<evidence type="ECO:0000313" key="3">
    <source>
        <dbReference type="Proteomes" id="UP001498771"/>
    </source>
</evidence>
<keyword evidence="3" id="KW-1185">Reference proteome</keyword>
<protein>
    <submittedName>
        <fullName evidence="2">Uncharacterized protein</fullName>
    </submittedName>
</protein>
<proteinExistence type="predicted"/>
<gene>
    <name evidence="2" type="ORF">BZA70DRAFT_290549</name>
</gene>
<keyword evidence="1" id="KW-0472">Membrane</keyword>
<dbReference type="PANTHER" id="PTHR28011">
    <property type="entry name" value="NON-CLASSICAL EXPORT PROTEIN 1"/>
    <property type="match status" value="1"/>
</dbReference>
<dbReference type="PANTHER" id="PTHR28011:SF1">
    <property type="entry name" value="NON-CLASSICAL EXPORT PROTEIN 1"/>
    <property type="match status" value="1"/>
</dbReference>
<comment type="caution">
    <text evidence="2">The sequence shown here is derived from an EMBL/GenBank/DDBJ whole genome shotgun (WGS) entry which is preliminary data.</text>
</comment>
<keyword evidence="1" id="KW-0812">Transmembrane</keyword>
<name>A0ABR1F2C4_9ASCO</name>
<evidence type="ECO:0000256" key="1">
    <source>
        <dbReference type="SAM" id="Phobius"/>
    </source>
</evidence>
<accession>A0ABR1F2C4</accession>